<feature type="compositionally biased region" description="Polar residues" evidence="1">
    <location>
        <begin position="59"/>
        <end position="80"/>
    </location>
</feature>
<proteinExistence type="predicted"/>
<evidence type="ECO:0000256" key="1">
    <source>
        <dbReference type="SAM" id="MobiDB-lite"/>
    </source>
</evidence>
<evidence type="ECO:0000313" key="6">
    <source>
        <dbReference type="Proteomes" id="UP000467841"/>
    </source>
</evidence>
<keyword evidence="6" id="KW-1185">Reference proteome</keyword>
<evidence type="ECO:0000313" key="3">
    <source>
        <dbReference type="EMBL" id="CAA7033239.1"/>
    </source>
</evidence>
<organism evidence="3 6">
    <name type="scientific">Microthlaspi erraticum</name>
    <dbReference type="NCBI Taxonomy" id="1685480"/>
    <lineage>
        <taxon>Eukaryota</taxon>
        <taxon>Viridiplantae</taxon>
        <taxon>Streptophyta</taxon>
        <taxon>Embryophyta</taxon>
        <taxon>Tracheophyta</taxon>
        <taxon>Spermatophyta</taxon>
        <taxon>Magnoliopsida</taxon>
        <taxon>eudicotyledons</taxon>
        <taxon>Gunneridae</taxon>
        <taxon>Pentapetalae</taxon>
        <taxon>rosids</taxon>
        <taxon>malvids</taxon>
        <taxon>Brassicales</taxon>
        <taxon>Brassicaceae</taxon>
        <taxon>Coluteocarpeae</taxon>
        <taxon>Microthlaspi</taxon>
    </lineage>
</organism>
<gene>
    <name evidence="2" type="ORF">MERR_LOCUS12291</name>
    <name evidence="3" type="ORF">MERR_LOCUS20474</name>
    <name evidence="4" type="ORF">MERR_LOCUS20505</name>
    <name evidence="5" type="ORF">MERR_LOCUS44648</name>
</gene>
<evidence type="ECO:0000313" key="4">
    <source>
        <dbReference type="EMBL" id="CAA7033270.1"/>
    </source>
</evidence>
<feature type="region of interest" description="Disordered" evidence="1">
    <location>
        <begin position="49"/>
        <end position="82"/>
    </location>
</feature>
<dbReference type="EMBL" id="CACVBM020001689">
    <property type="protein sequence ID" value="CAA7057412.1"/>
    <property type="molecule type" value="Genomic_DNA"/>
</dbReference>
<dbReference type="EMBL" id="CACVBM020000976">
    <property type="protein sequence ID" value="CAA7025056.1"/>
    <property type="molecule type" value="Genomic_DNA"/>
</dbReference>
<sequence length="135" mass="15365">MYYSDLVAVAEKDMTSRNFLCLVDAAVMLYEEAKEESDERIFHRFPRKPRSSVEKFVTSRRNPQQNYQNLNGASTSSLSPSLLGDYKITAEPEKTAMMIYPRNPLQWHSSSSSSSLLLDLNTIPADDSEKRPTKP</sequence>
<protein>
    <submittedName>
        <fullName evidence="3">Uncharacterized protein</fullName>
    </submittedName>
</protein>
<dbReference type="EMBL" id="CACVBM020001129">
    <property type="protein sequence ID" value="CAA7033239.1"/>
    <property type="molecule type" value="Genomic_DNA"/>
</dbReference>
<dbReference type="EMBL" id="CACVBM020001129">
    <property type="protein sequence ID" value="CAA7033270.1"/>
    <property type="molecule type" value="Genomic_DNA"/>
</dbReference>
<reference evidence="3 6" key="1">
    <citation type="submission" date="2020-01" db="EMBL/GenBank/DDBJ databases">
        <authorList>
            <person name="Mishra B."/>
        </authorList>
    </citation>
    <scope>NUCLEOTIDE SEQUENCE [LARGE SCALE GENOMIC DNA]</scope>
</reference>
<dbReference type="AlphaFoldDB" id="A0A6D2J863"/>
<dbReference type="Proteomes" id="UP000467841">
    <property type="component" value="Unassembled WGS sequence"/>
</dbReference>
<name>A0A6D2J863_9BRAS</name>
<evidence type="ECO:0000313" key="2">
    <source>
        <dbReference type="EMBL" id="CAA7025056.1"/>
    </source>
</evidence>
<accession>A0A6D2J863</accession>
<evidence type="ECO:0000313" key="5">
    <source>
        <dbReference type="EMBL" id="CAA7057412.1"/>
    </source>
</evidence>